<keyword evidence="2" id="KW-0548">Nucleotidyltransferase</keyword>
<evidence type="ECO:0000256" key="6">
    <source>
        <dbReference type="ARBA" id="ARBA00022918"/>
    </source>
</evidence>
<keyword evidence="6" id="KW-0695">RNA-directed DNA polymerase</keyword>
<dbReference type="Gene3D" id="3.30.70.270">
    <property type="match status" value="2"/>
</dbReference>
<evidence type="ECO:0000259" key="9">
    <source>
        <dbReference type="Pfam" id="PF17917"/>
    </source>
</evidence>
<evidence type="ECO:0000256" key="2">
    <source>
        <dbReference type="ARBA" id="ARBA00022695"/>
    </source>
</evidence>
<keyword evidence="5" id="KW-0378">Hydrolase</keyword>
<dbReference type="OrthoDB" id="2260752at2759"/>
<accession>A0A8H7RC26</accession>
<dbReference type="InterPro" id="IPR050951">
    <property type="entry name" value="Retrovirus_Pol_polyprotein"/>
</dbReference>
<name>A0A8H7RC26_9FUNG</name>
<evidence type="ECO:0000256" key="4">
    <source>
        <dbReference type="ARBA" id="ARBA00022759"/>
    </source>
</evidence>
<dbReference type="EMBL" id="JAEPRB010001036">
    <property type="protein sequence ID" value="KAG2208619.1"/>
    <property type="molecule type" value="Genomic_DNA"/>
</dbReference>
<proteinExistence type="predicted"/>
<feature type="compositionally biased region" description="Polar residues" evidence="7">
    <location>
        <begin position="1"/>
        <end position="11"/>
    </location>
</feature>
<dbReference type="CDD" id="cd09274">
    <property type="entry name" value="RNase_HI_RT_Ty3"/>
    <property type="match status" value="1"/>
</dbReference>
<feature type="domain" description="Reverse transcriptase RNase H-like" evidence="9">
    <location>
        <begin position="368"/>
        <end position="470"/>
    </location>
</feature>
<evidence type="ECO:0000313" key="10">
    <source>
        <dbReference type="EMBL" id="KAG2208619.1"/>
    </source>
</evidence>
<evidence type="ECO:0000256" key="5">
    <source>
        <dbReference type="ARBA" id="ARBA00022801"/>
    </source>
</evidence>
<dbReference type="GO" id="GO:0004519">
    <property type="term" value="F:endonuclease activity"/>
    <property type="evidence" value="ECO:0007669"/>
    <property type="project" value="UniProtKB-KW"/>
</dbReference>
<feature type="region of interest" description="Disordered" evidence="7">
    <location>
        <begin position="1"/>
        <end position="31"/>
    </location>
</feature>
<evidence type="ECO:0008006" key="12">
    <source>
        <dbReference type="Google" id="ProtNLM"/>
    </source>
</evidence>
<evidence type="ECO:0000256" key="7">
    <source>
        <dbReference type="SAM" id="MobiDB-lite"/>
    </source>
</evidence>
<feature type="domain" description="Reverse transcriptase" evidence="8">
    <location>
        <begin position="126"/>
        <end position="278"/>
    </location>
</feature>
<dbReference type="Gene3D" id="3.10.10.10">
    <property type="entry name" value="HIV Type 1 Reverse Transcriptase, subunit A, domain 1"/>
    <property type="match status" value="1"/>
</dbReference>
<gene>
    <name evidence="10" type="ORF">INT45_013596</name>
</gene>
<keyword evidence="1" id="KW-0808">Transferase</keyword>
<dbReference type="Pfam" id="PF00078">
    <property type="entry name" value="RVT_1"/>
    <property type="match status" value="1"/>
</dbReference>
<dbReference type="Gene3D" id="1.10.340.70">
    <property type="match status" value="1"/>
</dbReference>
<dbReference type="InterPro" id="IPR000477">
    <property type="entry name" value="RT_dom"/>
</dbReference>
<evidence type="ECO:0000313" key="11">
    <source>
        <dbReference type="Proteomes" id="UP000646827"/>
    </source>
</evidence>
<keyword evidence="11" id="KW-1185">Reference proteome</keyword>
<dbReference type="InterPro" id="IPR043128">
    <property type="entry name" value="Rev_trsase/Diguanyl_cyclase"/>
</dbReference>
<reference evidence="10 11" key="1">
    <citation type="submission" date="2020-12" db="EMBL/GenBank/DDBJ databases">
        <title>Metabolic potential, ecology and presence of endohyphal bacteria is reflected in genomic diversity of Mucoromycotina.</title>
        <authorList>
            <person name="Muszewska A."/>
            <person name="Okrasinska A."/>
            <person name="Steczkiewicz K."/>
            <person name="Drgas O."/>
            <person name="Orlowska M."/>
            <person name="Perlinska-Lenart U."/>
            <person name="Aleksandrzak-Piekarczyk T."/>
            <person name="Szatraj K."/>
            <person name="Zielenkiewicz U."/>
            <person name="Pilsyk S."/>
            <person name="Malc E."/>
            <person name="Mieczkowski P."/>
            <person name="Kruszewska J.S."/>
            <person name="Biernat P."/>
            <person name="Pawlowska J."/>
        </authorList>
    </citation>
    <scope>NUCLEOTIDE SEQUENCE [LARGE SCALE GENOMIC DNA]</scope>
    <source>
        <strain evidence="10 11">CBS 142.35</strain>
    </source>
</reference>
<dbReference type="InterPro" id="IPR041373">
    <property type="entry name" value="RT_RNaseH"/>
</dbReference>
<dbReference type="GO" id="GO:0016787">
    <property type="term" value="F:hydrolase activity"/>
    <property type="evidence" value="ECO:0007669"/>
    <property type="project" value="UniProtKB-KW"/>
</dbReference>
<evidence type="ECO:0000256" key="1">
    <source>
        <dbReference type="ARBA" id="ARBA00022679"/>
    </source>
</evidence>
<dbReference type="InterPro" id="IPR043502">
    <property type="entry name" value="DNA/RNA_pol_sf"/>
</dbReference>
<comment type="caution">
    <text evidence="10">The sequence shown here is derived from an EMBL/GenBank/DDBJ whole genome shotgun (WGS) entry which is preliminary data.</text>
</comment>
<evidence type="ECO:0000259" key="8">
    <source>
        <dbReference type="Pfam" id="PF00078"/>
    </source>
</evidence>
<keyword evidence="3" id="KW-0540">Nuclease</keyword>
<dbReference type="PANTHER" id="PTHR37984:SF5">
    <property type="entry name" value="PROTEIN NYNRIN-LIKE"/>
    <property type="match status" value="1"/>
</dbReference>
<organism evidence="10 11">
    <name type="scientific">Circinella minor</name>
    <dbReference type="NCBI Taxonomy" id="1195481"/>
    <lineage>
        <taxon>Eukaryota</taxon>
        <taxon>Fungi</taxon>
        <taxon>Fungi incertae sedis</taxon>
        <taxon>Mucoromycota</taxon>
        <taxon>Mucoromycotina</taxon>
        <taxon>Mucoromycetes</taxon>
        <taxon>Mucorales</taxon>
        <taxon>Lichtheimiaceae</taxon>
        <taxon>Circinella</taxon>
    </lineage>
</organism>
<dbReference type="PANTHER" id="PTHR37984">
    <property type="entry name" value="PROTEIN CBG26694"/>
    <property type="match status" value="1"/>
</dbReference>
<evidence type="ECO:0000256" key="3">
    <source>
        <dbReference type="ARBA" id="ARBA00022722"/>
    </source>
</evidence>
<dbReference type="SUPFAM" id="SSF56672">
    <property type="entry name" value="DNA/RNA polymerases"/>
    <property type="match status" value="1"/>
</dbReference>
<sequence length="628" mass="72209">MENNSVKNNNPIDPDQEQNTDHPVGTPDQRNNFFKEVQPLLDQNAKIPLSVYCPLEESIIELPTSEGPPSYQRQYPHPYHLRPVIDETVKKWLDDGVIVRAPVNTTWNSPLTITDKRNSQGEVTRKRVCLDVRLLNNRLLTNDKHPLPLIKDVFDDLAGSTVFSTIDLSSAYHRFYIKKEFQDRTAFTHNNNQFVFQACPFGLKPIASRFQRVMSRIFYDMPFVRCYIDDIVIKSKSIESHKDHVIQVIKALSKNNMIINHKKSKFMQTQIYLLGFRISQHGRQIERSKITNVLNWPIPKTGKQIEKLLGTVNFLRDFLPNASKMCAKLDSLRKLGSLHNVWNNEHLQSFNMIKRALAYNVLLEFPNMNEPMYVATDASLFGIAAYLFQCINGKDHYISFMARTLNKSERNYSATKRELLAVVFALTKFHTYLWAHPFTLYTDCKALTYLHTQRIANPMMINWFDIILNYTFNVVHLPGLQNVLPDNLSRLFTPSEPLEGGNDIKITALRKSTSDNPYVFKMTNRKTPKDMMTPPDTDRKAELEAAHLKVGHAGAEHIVRYLQYYQGLSWGSILQDAVKTVSSCPECMKYNIAKKGYNPLRPVYAYIPGDAWGMDLASFNKTSTTSVL</sequence>
<dbReference type="Pfam" id="PF17917">
    <property type="entry name" value="RT_RNaseH"/>
    <property type="match status" value="1"/>
</dbReference>
<keyword evidence="4" id="KW-0255">Endonuclease</keyword>
<dbReference type="AlphaFoldDB" id="A0A8H7RC26"/>
<protein>
    <recommendedName>
        <fullName evidence="12">Reverse transcriptase domain-containing protein</fullName>
    </recommendedName>
</protein>
<dbReference type="GO" id="GO:0003964">
    <property type="term" value="F:RNA-directed DNA polymerase activity"/>
    <property type="evidence" value="ECO:0007669"/>
    <property type="project" value="UniProtKB-KW"/>
</dbReference>
<dbReference type="Proteomes" id="UP000646827">
    <property type="component" value="Unassembled WGS sequence"/>
</dbReference>
<dbReference type="FunFam" id="3.30.70.270:FF:000020">
    <property type="entry name" value="Transposon Tf2-6 polyprotein-like Protein"/>
    <property type="match status" value="1"/>
</dbReference>
<dbReference type="CDD" id="cd01647">
    <property type="entry name" value="RT_LTR"/>
    <property type="match status" value="1"/>
</dbReference>